<evidence type="ECO:0000313" key="3">
    <source>
        <dbReference type="Proteomes" id="UP000002313"/>
    </source>
</evidence>
<keyword evidence="3" id="KW-1185">Reference proteome</keyword>
<gene>
    <name evidence="2" type="ORF">Eint_010980</name>
</gene>
<sequence length="381" mass="42083">MIGQLSLVVTLWKYVETADAGSPLYSILPSNSPLFDQGFVGPMPQVQTISAPSSKPGQLLSFAPDGGVGQQMGISPLALQPPGNIQYANVCDMSEKKEQLKKCLSEQLEKFKNILENCRKTLGENAKECCIDQKCLDVLNGGNASCNEEDGEKSCKDKKCQDKIANEILKNLNMDQLKDSLLNSLKGSLKKIGNKLGSLTSCARGEEGCNEENGISSLGAGKGIPPGVLIYPIEQSKYEAITNILDRQEKSSRQGGEESEEMQGNPSGPYNKGPSESWDKQRRPRRGRRRGRSRRYKEDASSEWKGGEDNQGSGPHSSEMAEMSCTKEMCADMDRYDSPSMKEECINYCKDYRRKKGMKADDDEKEETSELTSDSCYDEKK</sequence>
<dbReference type="EMBL" id="CP001942">
    <property type="protein sequence ID" value="ADM10960.1"/>
    <property type="molecule type" value="Genomic_DNA"/>
</dbReference>
<feature type="compositionally biased region" description="Basic and acidic residues" evidence="1">
    <location>
        <begin position="296"/>
        <end position="308"/>
    </location>
</feature>
<dbReference type="GeneID" id="9698596"/>
<accession>E0S5H5</accession>
<dbReference type="OrthoDB" id="2195910at2759"/>
<dbReference type="KEGG" id="ein:Eint_010980"/>
<dbReference type="AlphaFoldDB" id="E0S5H5"/>
<proteinExistence type="predicted"/>
<dbReference type="RefSeq" id="XP_003072320.1">
    <property type="nucleotide sequence ID" value="XM_003072274.1"/>
</dbReference>
<reference evidence="2 3" key="1">
    <citation type="journal article" date="2010" name="Nat. Commun.">
        <title>The complete sequence of the smallest known nuclear genome from the microsporidian Encephalitozoon intestinalis.</title>
        <authorList>
            <person name="Corradi N."/>
            <person name="Pombert J.-F."/>
            <person name="Farinelli L."/>
            <person name="Didier E.S."/>
            <person name="Keeling P.J."/>
        </authorList>
    </citation>
    <scope>NUCLEOTIDE SEQUENCE [LARGE SCALE GENOMIC DNA]</scope>
    <source>
        <strain evidence="2 3">ATCC 50506</strain>
    </source>
</reference>
<evidence type="ECO:0000313" key="2">
    <source>
        <dbReference type="EMBL" id="ADM10960.1"/>
    </source>
</evidence>
<evidence type="ECO:0000256" key="1">
    <source>
        <dbReference type="SAM" id="MobiDB-lite"/>
    </source>
</evidence>
<feature type="compositionally biased region" description="Basic residues" evidence="1">
    <location>
        <begin position="282"/>
        <end position="295"/>
    </location>
</feature>
<name>E0S5H5_ENCIT</name>
<reference evidence="2 3" key="2">
    <citation type="journal article" date="2012" name="Proc. Natl. Acad. Sci. U.S.A.">
        <title>Gain and loss of multiple functionally related, horizontally transferred genes in the reduced genomes of two microsporidian parasites.</title>
        <authorList>
            <person name="Pombert J.-F."/>
            <person name="Selman M."/>
            <person name="Burki F."/>
            <person name="Bardell F.T."/>
            <person name="Farinelli L."/>
            <person name="Solter L.F."/>
            <person name="Whitman D.W."/>
            <person name="Weiss L.M."/>
            <person name="Corradi N."/>
            <person name="Keeling P.J."/>
        </authorList>
    </citation>
    <scope>NUCLEOTIDE SEQUENCE [LARGE SCALE GENOMIC DNA]</scope>
    <source>
        <strain evidence="2 3">ATCC 50506</strain>
    </source>
</reference>
<feature type="region of interest" description="Disordered" evidence="1">
    <location>
        <begin position="356"/>
        <end position="381"/>
    </location>
</feature>
<dbReference type="HOGENOM" id="CLU_690828_0_0_1"/>
<protein>
    <submittedName>
        <fullName evidence="2">Uncharacterized protein</fullName>
    </submittedName>
</protein>
<dbReference type="Proteomes" id="UP000002313">
    <property type="component" value="Chromosome I"/>
</dbReference>
<dbReference type="VEuPathDB" id="MicrosporidiaDB:Eint_010980"/>
<feature type="region of interest" description="Disordered" evidence="1">
    <location>
        <begin position="248"/>
        <end position="322"/>
    </location>
</feature>
<organism evidence="2 3">
    <name type="scientific">Encephalitozoon intestinalis (strain ATCC 50506)</name>
    <name type="common">Microsporidian parasite</name>
    <name type="synonym">Septata intestinalis</name>
    <dbReference type="NCBI Taxonomy" id="876142"/>
    <lineage>
        <taxon>Eukaryota</taxon>
        <taxon>Fungi</taxon>
        <taxon>Fungi incertae sedis</taxon>
        <taxon>Microsporidia</taxon>
        <taxon>Unikaryonidae</taxon>
        <taxon>Encephalitozoon</taxon>
    </lineage>
</organism>